<dbReference type="EMBL" id="JAGSOG010000004">
    <property type="protein sequence ID" value="MBR7831980.1"/>
    <property type="molecule type" value="Genomic_DNA"/>
</dbReference>
<sequence length="335" mass="36100">MSVAAQTHPSAGNAPVPAAAAASAAAVKPKDTRYLALRNFALSISVFNIFGYTLLGFEQPWLWPLIAVGTAYTTELSFEVLSAWAQRREVRFRGNGMRGLYEFLLPAHITALAVNMLLYANNQILPVLFGVVVGVAGKHAFQAPINGKMRHFMNPSNFGIAVTLLVFGSWVSIAPPYEFTEKANTFFRVMIVLIIAISGTVLNALLTKKTSLIVGWLGGFAIQAFVRHAIWHVSLFGALGPMSGVAFILFSNYMISDPGTTPTKFGPKFMFGASVATVYGILMEFNIVYTLFFATAVVCSARGLGWWAVHLLRRRGQRGSAGENAARAGAGTVAA</sequence>
<keyword evidence="1" id="KW-0812">Transmembrane</keyword>
<evidence type="ECO:0000313" key="3">
    <source>
        <dbReference type="Proteomes" id="UP000675781"/>
    </source>
</evidence>
<feature type="transmembrane region" description="Helical" evidence="1">
    <location>
        <begin position="185"/>
        <end position="206"/>
    </location>
</feature>
<accession>A0A941EG26</accession>
<feature type="transmembrane region" description="Helical" evidence="1">
    <location>
        <begin position="236"/>
        <end position="253"/>
    </location>
</feature>
<evidence type="ECO:0000256" key="1">
    <source>
        <dbReference type="SAM" id="Phobius"/>
    </source>
</evidence>
<feature type="transmembrane region" description="Helical" evidence="1">
    <location>
        <begin position="265"/>
        <end position="282"/>
    </location>
</feature>
<feature type="transmembrane region" description="Helical" evidence="1">
    <location>
        <begin position="124"/>
        <end position="141"/>
    </location>
</feature>
<comment type="caution">
    <text evidence="2">The sequence shown here is derived from an EMBL/GenBank/DDBJ whole genome shotgun (WGS) entry which is preliminary data.</text>
</comment>
<dbReference type="Proteomes" id="UP000675781">
    <property type="component" value="Unassembled WGS sequence"/>
</dbReference>
<feature type="transmembrane region" description="Helical" evidence="1">
    <location>
        <begin position="35"/>
        <end position="55"/>
    </location>
</feature>
<keyword evidence="1" id="KW-0472">Membrane</keyword>
<evidence type="ECO:0000313" key="2">
    <source>
        <dbReference type="EMBL" id="MBR7831980.1"/>
    </source>
</evidence>
<proteinExistence type="predicted"/>
<keyword evidence="3" id="KW-1185">Reference proteome</keyword>
<feature type="transmembrane region" description="Helical" evidence="1">
    <location>
        <begin position="153"/>
        <end position="173"/>
    </location>
</feature>
<name>A0A941EG26_9ACTN</name>
<reference evidence="2" key="1">
    <citation type="submission" date="2021-04" db="EMBL/GenBank/DDBJ databases">
        <title>Genome based classification of Actinospica acidithermotolerans sp. nov., an actinobacterium isolated from an Indonesian hot spring.</title>
        <authorList>
            <person name="Kusuma A.B."/>
            <person name="Putra K.E."/>
            <person name="Nafisah S."/>
            <person name="Loh J."/>
            <person name="Nouioui I."/>
            <person name="Goodfellow M."/>
        </authorList>
    </citation>
    <scope>NUCLEOTIDE SEQUENCE</scope>
    <source>
        <strain evidence="2">CSCA 57</strain>
    </source>
</reference>
<feature type="transmembrane region" description="Helical" evidence="1">
    <location>
        <begin position="99"/>
        <end position="118"/>
    </location>
</feature>
<feature type="transmembrane region" description="Helical" evidence="1">
    <location>
        <begin position="61"/>
        <end position="78"/>
    </location>
</feature>
<dbReference type="RefSeq" id="WP_212526516.1">
    <property type="nucleotide sequence ID" value="NZ_JAGSOG010000004.1"/>
</dbReference>
<protein>
    <submittedName>
        <fullName evidence="2">Enediyne biosynthesis protein</fullName>
    </submittedName>
</protein>
<gene>
    <name evidence="2" type="ORF">KDL01_01830</name>
</gene>
<organism evidence="2 3">
    <name type="scientific">Actinospica durhamensis</name>
    <dbReference type="NCBI Taxonomy" id="1508375"/>
    <lineage>
        <taxon>Bacteria</taxon>
        <taxon>Bacillati</taxon>
        <taxon>Actinomycetota</taxon>
        <taxon>Actinomycetes</taxon>
        <taxon>Catenulisporales</taxon>
        <taxon>Actinospicaceae</taxon>
        <taxon>Actinospica</taxon>
    </lineage>
</organism>
<dbReference type="AlphaFoldDB" id="A0A941EG26"/>
<keyword evidence="1" id="KW-1133">Transmembrane helix</keyword>